<dbReference type="AlphaFoldDB" id="A0A0R1K6R1"/>
<reference evidence="2 3" key="1">
    <citation type="journal article" date="2015" name="Genome Announc.">
        <title>Expanding the biotechnology potential of lactobacilli through comparative genomics of 213 strains and associated genera.</title>
        <authorList>
            <person name="Sun Z."/>
            <person name="Harris H.M."/>
            <person name="McCann A."/>
            <person name="Guo C."/>
            <person name="Argimon S."/>
            <person name="Zhang W."/>
            <person name="Yang X."/>
            <person name="Jeffery I.B."/>
            <person name="Cooney J.C."/>
            <person name="Kagawa T.F."/>
            <person name="Liu W."/>
            <person name="Song Y."/>
            <person name="Salvetti E."/>
            <person name="Wrobel A."/>
            <person name="Rasinkangas P."/>
            <person name="Parkhill J."/>
            <person name="Rea M.C."/>
            <person name="O'Sullivan O."/>
            <person name="Ritari J."/>
            <person name="Douillard F.P."/>
            <person name="Paul Ross R."/>
            <person name="Yang R."/>
            <person name="Briner A.E."/>
            <person name="Felis G.E."/>
            <person name="de Vos W.M."/>
            <person name="Barrangou R."/>
            <person name="Klaenhammer T.R."/>
            <person name="Caufield P.W."/>
            <person name="Cui Y."/>
            <person name="Zhang H."/>
            <person name="O'Toole P.W."/>
        </authorList>
    </citation>
    <scope>NUCLEOTIDE SEQUENCE [LARGE SCALE GENOMIC DNA]</scope>
    <source>
        <strain evidence="2 3">DSM 19682</strain>
    </source>
</reference>
<feature type="transmembrane region" description="Helical" evidence="1">
    <location>
        <begin position="625"/>
        <end position="646"/>
    </location>
</feature>
<comment type="caution">
    <text evidence="2">The sequence shown here is derived from an EMBL/GenBank/DDBJ whole genome shotgun (WGS) entry which is preliminary data.</text>
</comment>
<dbReference type="Proteomes" id="UP000051248">
    <property type="component" value="Unassembled WGS sequence"/>
</dbReference>
<feature type="transmembrane region" description="Helical" evidence="1">
    <location>
        <begin position="593"/>
        <end position="613"/>
    </location>
</feature>
<dbReference type="PATRIC" id="fig|1423775.4.peg.1691"/>
<evidence type="ECO:0000256" key="1">
    <source>
        <dbReference type="SAM" id="Phobius"/>
    </source>
</evidence>
<feature type="transmembrane region" description="Helical" evidence="1">
    <location>
        <begin position="279"/>
        <end position="301"/>
    </location>
</feature>
<feature type="transmembrane region" description="Helical" evidence="1">
    <location>
        <begin position="5"/>
        <end position="25"/>
    </location>
</feature>
<feature type="transmembrane region" description="Helical" evidence="1">
    <location>
        <begin position="180"/>
        <end position="205"/>
    </location>
</feature>
<protein>
    <submittedName>
        <fullName evidence="2">Permease</fullName>
    </submittedName>
</protein>
<feature type="transmembrane region" description="Helical" evidence="1">
    <location>
        <begin position="533"/>
        <end position="562"/>
    </location>
</feature>
<proteinExistence type="predicted"/>
<keyword evidence="1" id="KW-0812">Transmembrane</keyword>
<dbReference type="eggNOG" id="COG0577">
    <property type="taxonomic scope" value="Bacteria"/>
</dbReference>
<keyword evidence="1" id="KW-1133">Transmembrane helix</keyword>
<gene>
    <name evidence="2" type="ORF">FD03_GL001659</name>
</gene>
<dbReference type="PANTHER" id="PTHR46795:SF3">
    <property type="entry name" value="ABC TRANSPORTER PERMEASE"/>
    <property type="match status" value="1"/>
</dbReference>
<keyword evidence="3" id="KW-1185">Reference proteome</keyword>
<dbReference type="STRING" id="1423775.FD03_GL001659"/>
<evidence type="ECO:0000313" key="3">
    <source>
        <dbReference type="Proteomes" id="UP000051248"/>
    </source>
</evidence>
<evidence type="ECO:0000313" key="2">
    <source>
        <dbReference type="EMBL" id="KRK79293.1"/>
    </source>
</evidence>
<sequence>MRDSYLIYILACSFAIGLFSILLSLTNNKIMKHDVSMWRTSLMPIVFTLSVVFAISAFVYMAYVGGFFIKQQQHEFLTFQKLGMSKFTIIVIGFLQTFIIQVIAWVLGIIEALIFQKFFGMLLLYLMHVRSNFTMYLRLVSLTTLLQIAGYAILVFSIMNAFRTYRIVRTKKSKARKVNFWMRIPAGTLGILLFTTAIAVTISMFANFENFGYQSYGDRIIMQIIYIFFAFFFGTYLIYFGFLPVLLTVLQKIKRISYSGLNMFSFKYLKNRMKHNTSVLWFVTELSTLALMLLTVCYFGYQLIYDNYHAEYPFALTANSDTADDVRNIINDSKTQVKKEYHSNIKITLVSTLDTSGHILVQRPASFMSYSEYMKLPDKIRQNNPYINPHQFMRIGFGNNETFGFSEEKVEWHVKNAKKIVTRKNGSSFPYGGGMYAGSLMIVPDAYYHKLSTKATDTFYGWYFKHGDKLSKKQVKKLDRLRNAYMISVNAKSNLNDSEFTIKKYSSMDQSPNNYIQSGFVRQESAKRHLNQIVGFFIFMIAIFSIALLIALGSVLTLRILLRDDHEWRQLKTLKKIGVSNQEIRGIVRSENALTFIIPLVFALMQSYALILLADNGWNSLKYEFMWIFAGYVILYGIIGIITYLISWRSVKRRIN</sequence>
<name>A0A0R1K6R1_9LACO</name>
<feature type="transmembrane region" description="Helical" evidence="1">
    <location>
        <begin position="89"/>
        <end position="115"/>
    </location>
</feature>
<feature type="transmembrane region" description="Helical" evidence="1">
    <location>
        <begin position="135"/>
        <end position="159"/>
    </location>
</feature>
<dbReference type="PANTHER" id="PTHR46795">
    <property type="entry name" value="ABC TRANSPORTER PERMEASE-RELATED-RELATED"/>
    <property type="match status" value="1"/>
</dbReference>
<organism evidence="2 3">
    <name type="scientific">Companilactobacillus nodensis DSM 19682 = JCM 14932 = NBRC 107160</name>
    <dbReference type="NCBI Taxonomy" id="1423775"/>
    <lineage>
        <taxon>Bacteria</taxon>
        <taxon>Bacillati</taxon>
        <taxon>Bacillota</taxon>
        <taxon>Bacilli</taxon>
        <taxon>Lactobacillales</taxon>
        <taxon>Lactobacillaceae</taxon>
        <taxon>Companilactobacillus</taxon>
    </lineage>
</organism>
<keyword evidence="1" id="KW-0472">Membrane</keyword>
<dbReference type="InterPro" id="IPR052536">
    <property type="entry name" value="ABC-4_Integral_Memb_Prot"/>
</dbReference>
<feature type="transmembrane region" description="Helical" evidence="1">
    <location>
        <begin position="225"/>
        <end position="250"/>
    </location>
</feature>
<dbReference type="RefSeq" id="WP_156408973.1">
    <property type="nucleotide sequence ID" value="NZ_BCWC01000001.1"/>
</dbReference>
<dbReference type="OrthoDB" id="1705903at2"/>
<dbReference type="EMBL" id="AZDZ01000019">
    <property type="protein sequence ID" value="KRK79293.1"/>
    <property type="molecule type" value="Genomic_DNA"/>
</dbReference>
<feature type="transmembrane region" description="Helical" evidence="1">
    <location>
        <begin position="45"/>
        <end position="69"/>
    </location>
</feature>
<accession>A0A0R1K6R1</accession>